<evidence type="ECO:0000313" key="4">
    <source>
        <dbReference type="Proteomes" id="UP001431656"/>
    </source>
</evidence>
<evidence type="ECO:0000256" key="2">
    <source>
        <dbReference type="ARBA" id="ARBA00023002"/>
    </source>
</evidence>
<dbReference type="Proteomes" id="UP001431656">
    <property type="component" value="Chromosome"/>
</dbReference>
<dbReference type="EMBL" id="AP028056">
    <property type="protein sequence ID" value="BEH03441.1"/>
    <property type="molecule type" value="Genomic_DNA"/>
</dbReference>
<gene>
    <name evidence="3" type="ORF">brsh051_27220</name>
</gene>
<dbReference type="PANTHER" id="PTHR42760">
    <property type="entry name" value="SHORT-CHAIN DEHYDROGENASES/REDUCTASES FAMILY MEMBER"/>
    <property type="match status" value="1"/>
</dbReference>
<dbReference type="FunFam" id="3.40.50.720:FF:000084">
    <property type="entry name" value="Short-chain dehydrogenase reductase"/>
    <property type="match status" value="1"/>
</dbReference>
<sequence>MSETGNPFPEQRTAVVTGCGAPAGIGRHVARRLALSGYNIAAVDINPAVADFAAELAAEFTEQKTIGVVCNIADEASVNAAWQRIDAELPQVVGLANVAGIACPTPLLELTVDEFDKVMGVNARGTMLMMQYGARRMIQAGVGRIANFSSITAYDGGGTFSKIAYAAGKAAVIGLTRGGARELGQYGITTNCICPGPIDTEIMGGKLTDERKASMSSNIPLGRVGQPSEIADVVDFLLSQGASFVNGATFNVDGGKHMK</sequence>
<proteinExistence type="inferred from homology"/>
<dbReference type="RefSeq" id="WP_286265942.1">
    <property type="nucleotide sequence ID" value="NZ_AP028056.1"/>
</dbReference>
<evidence type="ECO:0000313" key="3">
    <source>
        <dbReference type="EMBL" id="BEH03441.1"/>
    </source>
</evidence>
<dbReference type="KEGG" id="broo:brsh051_27220"/>
<dbReference type="InterPro" id="IPR002347">
    <property type="entry name" value="SDR_fam"/>
</dbReference>
<dbReference type="InterPro" id="IPR036291">
    <property type="entry name" value="NAD(P)-bd_dom_sf"/>
</dbReference>
<dbReference type="Pfam" id="PF13561">
    <property type="entry name" value="adh_short_C2"/>
    <property type="match status" value="1"/>
</dbReference>
<dbReference type="Gene3D" id="3.40.50.720">
    <property type="entry name" value="NAD(P)-binding Rossmann-like Domain"/>
    <property type="match status" value="1"/>
</dbReference>
<accession>A0AAN0K9H2</accession>
<dbReference type="PRINTS" id="PR00081">
    <property type="entry name" value="GDHRDH"/>
</dbReference>
<dbReference type="PRINTS" id="PR00080">
    <property type="entry name" value="SDRFAMILY"/>
</dbReference>
<dbReference type="GO" id="GO:0016616">
    <property type="term" value="F:oxidoreductase activity, acting on the CH-OH group of donors, NAD or NADP as acceptor"/>
    <property type="evidence" value="ECO:0007669"/>
    <property type="project" value="TreeGrafter"/>
</dbReference>
<dbReference type="CDD" id="cd05233">
    <property type="entry name" value="SDR_c"/>
    <property type="match status" value="1"/>
</dbReference>
<protein>
    <submittedName>
        <fullName evidence="3">SDR family NAD(P)-dependent oxidoreductase</fullName>
    </submittedName>
</protein>
<evidence type="ECO:0000256" key="1">
    <source>
        <dbReference type="ARBA" id="ARBA00006484"/>
    </source>
</evidence>
<name>A0AAN0K9H2_9ACTN</name>
<reference evidence="3" key="1">
    <citation type="journal article" date="2024" name="Int. J. Syst. Evol. Microbiol.">
        <title>Brooklawnia propionicigenes sp. nov., a facultatively anaerobic, propionate-producing bacterium isolated from a methanogenic reactor treating waste from cattle farms.</title>
        <authorList>
            <person name="Akita Y."/>
            <person name="Ueki A."/>
            <person name="Tonouchi A."/>
            <person name="Sugawara Y."/>
            <person name="Honma S."/>
            <person name="Kaku N."/>
            <person name="Ueki K."/>
        </authorList>
    </citation>
    <scope>NUCLEOTIDE SEQUENCE</scope>
    <source>
        <strain evidence="3">SH051</strain>
    </source>
</reference>
<comment type="similarity">
    <text evidence="1">Belongs to the short-chain dehydrogenases/reductases (SDR) family.</text>
</comment>
<organism evidence="3 4">
    <name type="scientific">Brooklawnia propionicigenes</name>
    <dbReference type="NCBI Taxonomy" id="3041175"/>
    <lineage>
        <taxon>Bacteria</taxon>
        <taxon>Bacillati</taxon>
        <taxon>Actinomycetota</taxon>
        <taxon>Actinomycetes</taxon>
        <taxon>Propionibacteriales</taxon>
        <taxon>Propionibacteriaceae</taxon>
        <taxon>Brooklawnia</taxon>
    </lineage>
</organism>
<dbReference type="PANTHER" id="PTHR42760:SF133">
    <property type="entry name" value="3-OXOACYL-[ACYL-CARRIER-PROTEIN] REDUCTASE"/>
    <property type="match status" value="1"/>
</dbReference>
<keyword evidence="2" id="KW-0560">Oxidoreductase</keyword>
<keyword evidence="4" id="KW-1185">Reference proteome</keyword>
<dbReference type="AlphaFoldDB" id="A0AAN0K9H2"/>
<dbReference type="SUPFAM" id="SSF51735">
    <property type="entry name" value="NAD(P)-binding Rossmann-fold domains"/>
    <property type="match status" value="1"/>
</dbReference>